<feature type="transmembrane region" description="Helical" evidence="6">
    <location>
        <begin position="230"/>
        <end position="252"/>
    </location>
</feature>
<dbReference type="Pfam" id="PF01184">
    <property type="entry name" value="Gpr1_Fun34_YaaH"/>
    <property type="match status" value="1"/>
</dbReference>
<comment type="subcellular location">
    <subcellularLocation>
        <location evidence="1">Membrane</location>
        <topology evidence="1">Multi-pass membrane protein</topology>
    </subcellularLocation>
</comment>
<dbReference type="GO" id="GO:0071422">
    <property type="term" value="P:succinate transmembrane transport"/>
    <property type="evidence" value="ECO:0007669"/>
    <property type="project" value="TreeGrafter"/>
</dbReference>
<dbReference type="PANTHER" id="PTHR30178">
    <property type="entry name" value="INNER MEMBRANE PROTEIN YAAH"/>
    <property type="match status" value="1"/>
</dbReference>
<evidence type="ECO:0000256" key="2">
    <source>
        <dbReference type="ARBA" id="ARBA00005587"/>
    </source>
</evidence>
<evidence type="ECO:0000313" key="8">
    <source>
        <dbReference type="Proteomes" id="UP000005695"/>
    </source>
</evidence>
<keyword evidence="5 6" id="KW-0472">Membrane</keyword>
<keyword evidence="4 6" id="KW-1133">Transmembrane helix</keyword>
<dbReference type="PROSITE" id="PS01114">
    <property type="entry name" value="GPR1_FUN34_YAAH"/>
    <property type="match status" value="1"/>
</dbReference>
<keyword evidence="8" id="KW-1185">Reference proteome</keyword>
<evidence type="ECO:0000256" key="1">
    <source>
        <dbReference type="ARBA" id="ARBA00004141"/>
    </source>
</evidence>
<dbReference type="InterPro" id="IPR000791">
    <property type="entry name" value="Gpr1/Fun34/SatP-like"/>
</dbReference>
<feature type="transmembrane region" description="Helical" evidence="6">
    <location>
        <begin position="119"/>
        <end position="139"/>
    </location>
</feature>
<evidence type="ECO:0000256" key="6">
    <source>
        <dbReference type="SAM" id="Phobius"/>
    </source>
</evidence>
<feature type="transmembrane region" description="Helical" evidence="6">
    <location>
        <begin position="206"/>
        <end position="224"/>
    </location>
</feature>
<dbReference type="NCBIfam" id="NF038013">
    <property type="entry name" value="AceTr_1"/>
    <property type="match status" value="1"/>
</dbReference>
<evidence type="ECO:0000256" key="3">
    <source>
        <dbReference type="ARBA" id="ARBA00022692"/>
    </source>
</evidence>
<feature type="transmembrane region" description="Helical" evidence="6">
    <location>
        <begin position="146"/>
        <end position="168"/>
    </location>
</feature>
<dbReference type="PANTHER" id="PTHR30178:SF3">
    <property type="entry name" value="SUCCINATE-ACETATE_PROTON SYMPORTER SATP"/>
    <property type="match status" value="1"/>
</dbReference>
<protein>
    <submittedName>
        <fullName evidence="7">GPR1/FUN34/yaaH</fullName>
    </submittedName>
</protein>
<dbReference type="InterPro" id="IPR047623">
    <property type="entry name" value="SatP"/>
</dbReference>
<evidence type="ECO:0000256" key="4">
    <source>
        <dbReference type="ARBA" id="ARBA00022989"/>
    </source>
</evidence>
<comment type="caution">
    <text evidence="7">The sequence shown here is derived from an EMBL/GenBank/DDBJ whole genome shotgun (WGS) entry which is preliminary data.</text>
</comment>
<dbReference type="GO" id="GO:0015360">
    <property type="term" value="F:acetate:proton symporter activity"/>
    <property type="evidence" value="ECO:0007669"/>
    <property type="project" value="TreeGrafter"/>
</dbReference>
<reference evidence="7" key="1">
    <citation type="submission" date="2006-05" db="EMBL/GenBank/DDBJ databases">
        <title>Annotation of the draft genome assembly of Desulfuromonas acetoxidans DSM 684.</title>
        <authorList>
            <consortium name="US DOE Joint Genome Institute (JGI-ORNL)"/>
            <person name="Larimer F."/>
            <person name="Land M."/>
            <person name="Hauser L."/>
        </authorList>
    </citation>
    <scope>NUCLEOTIDE SEQUENCE [LARGE SCALE GENOMIC DNA]</scope>
    <source>
        <strain evidence="7">DSM 684</strain>
    </source>
</reference>
<dbReference type="AlphaFoldDB" id="Q1K2F0"/>
<dbReference type="EMBL" id="AAEW02000004">
    <property type="protein sequence ID" value="EAT16489.1"/>
    <property type="molecule type" value="Genomic_DNA"/>
</dbReference>
<evidence type="ECO:0000313" key="7">
    <source>
        <dbReference type="EMBL" id="EAT16489.1"/>
    </source>
</evidence>
<proteinExistence type="inferred from homology"/>
<accession>Q1K2F0</accession>
<comment type="similarity">
    <text evidence="2">Belongs to the acetate uptake transporter (AceTr) (TC 2.A.96) family.</text>
</comment>
<organism evidence="7 8">
    <name type="scientific">Desulfuromonas acetoxidans (strain DSM 684 / 11070)</name>
    <dbReference type="NCBI Taxonomy" id="281689"/>
    <lineage>
        <taxon>Bacteria</taxon>
        <taxon>Pseudomonadati</taxon>
        <taxon>Thermodesulfobacteriota</taxon>
        <taxon>Desulfuromonadia</taxon>
        <taxon>Desulfuromonadales</taxon>
        <taxon>Desulfuromonadaceae</taxon>
        <taxon>Desulfuromonas</taxon>
    </lineage>
</organism>
<dbReference type="InterPro" id="IPR047622">
    <property type="entry name" value="GPR1_FUN34_YAAH"/>
</dbReference>
<name>Q1K2F0_DESA6</name>
<dbReference type="Proteomes" id="UP000005695">
    <property type="component" value="Unassembled WGS sequence"/>
</dbReference>
<feature type="transmembrane region" description="Helical" evidence="6">
    <location>
        <begin position="180"/>
        <end position="199"/>
    </location>
</feature>
<reference evidence="7" key="2">
    <citation type="submission" date="2006-05" db="EMBL/GenBank/DDBJ databases">
        <title>Sequencing of the draft genome and assembly of Desulfuromonas acetoxidans DSM 684.</title>
        <authorList>
            <consortium name="US DOE Joint Genome Institute (JGI-PGF)"/>
            <person name="Copeland A."/>
            <person name="Lucas S."/>
            <person name="Lapidus A."/>
            <person name="Barry K."/>
            <person name="Detter J.C."/>
            <person name="Glavina del Rio T."/>
            <person name="Hammon N."/>
            <person name="Israni S."/>
            <person name="Dalin E."/>
            <person name="Tice H."/>
            <person name="Bruce D."/>
            <person name="Pitluck S."/>
            <person name="Richardson P."/>
        </authorList>
    </citation>
    <scope>NUCLEOTIDE SEQUENCE [LARGE SCALE GENOMIC DNA]</scope>
    <source>
        <strain evidence="7">DSM 684</strain>
    </source>
</reference>
<evidence type="ECO:0000256" key="5">
    <source>
        <dbReference type="ARBA" id="ARBA00023136"/>
    </source>
</evidence>
<gene>
    <name evidence="7" type="ORF">Dace_2584</name>
</gene>
<dbReference type="GO" id="GO:0005886">
    <property type="term" value="C:plasma membrane"/>
    <property type="evidence" value="ECO:0007669"/>
    <property type="project" value="TreeGrafter"/>
</dbReference>
<sequence>MRDKTVCPFFRKDEDICDVGCEYMSNHDIKTIITYCTDKYDQCIKYGELSERFPGMLPKEAAFQSHTNGMNKEKIMANESQNLSLQDTTANPAPLGLLGFGMTTVLLNLHNAGFFPLDAMILGMGIFYGGLGQILVGIMEWKKNNTFGATAFTSYGLFWLTLVALILLPKTGVVEASSPFAMGCYLSMWGLFSAFLFLGTFRLSRALQVVFGSLVLLFALLAAADFTGNHALKVIAGYEGIFCGLSAFYTGLAQVMNEVFDREVAPLGAVVIKK</sequence>
<keyword evidence="3 6" id="KW-0812">Transmembrane</keyword>